<gene>
    <name evidence="1" type="ORF">GGR48_002588</name>
</gene>
<dbReference type="RefSeq" id="WP_183952259.1">
    <property type="nucleotide sequence ID" value="NZ_JACIDH010000012.1"/>
</dbReference>
<dbReference type="Proteomes" id="UP000538670">
    <property type="component" value="Unassembled WGS sequence"/>
</dbReference>
<keyword evidence="2" id="KW-1185">Reference proteome</keyword>
<reference evidence="1 2" key="1">
    <citation type="submission" date="2020-08" db="EMBL/GenBank/DDBJ databases">
        <title>Genomic Encyclopedia of Type Strains, Phase IV (KMG-IV): sequencing the most valuable type-strain genomes for metagenomic binning, comparative biology and taxonomic classification.</title>
        <authorList>
            <person name="Goeker M."/>
        </authorList>
    </citation>
    <scope>NUCLEOTIDE SEQUENCE [LARGE SCALE GENOMIC DNA]</scope>
    <source>
        <strain evidence="1 2">DSM 19512</strain>
    </source>
</reference>
<organism evidence="1 2">
    <name type="scientific">Sphingomonas pseudosanguinis</name>
    <dbReference type="NCBI Taxonomy" id="413712"/>
    <lineage>
        <taxon>Bacteria</taxon>
        <taxon>Pseudomonadati</taxon>
        <taxon>Pseudomonadota</taxon>
        <taxon>Alphaproteobacteria</taxon>
        <taxon>Sphingomonadales</taxon>
        <taxon>Sphingomonadaceae</taxon>
        <taxon>Sphingomonas</taxon>
    </lineage>
</organism>
<comment type="caution">
    <text evidence="1">The sequence shown here is derived from an EMBL/GenBank/DDBJ whole genome shotgun (WGS) entry which is preliminary data.</text>
</comment>
<dbReference type="EMBL" id="JACIDH010000012">
    <property type="protein sequence ID" value="MBB3880145.1"/>
    <property type="molecule type" value="Genomic_DNA"/>
</dbReference>
<proteinExistence type="predicted"/>
<name>A0A7W6ACD4_9SPHN</name>
<protein>
    <submittedName>
        <fullName evidence="1">Uncharacterized protein</fullName>
    </submittedName>
</protein>
<evidence type="ECO:0000313" key="2">
    <source>
        <dbReference type="Proteomes" id="UP000538670"/>
    </source>
</evidence>
<evidence type="ECO:0000313" key="1">
    <source>
        <dbReference type="EMBL" id="MBB3880145.1"/>
    </source>
</evidence>
<dbReference type="AlphaFoldDB" id="A0A7W6ACD4"/>
<sequence>MLAMLAAGFGYLSVAHSLAYMIRGSDPARAYALVPWDGRITALLSEQLSGPKASAADRKRADELARLALRQDATAVAAVATLGINAQARGDTATARRIFAYSEQLSRRDLRTRLWANEDAVARGDILGALRNYDIAMRTSRIAPDLMFPLLASAIDDEQIRKGLVTILAKRPAWSDQFIGYVSGNGPDAKATALLFEAMQRRGLALPAGSTAALITRLLGENYINDAWRLYAVIRPGANRQSSRDPDFTANPVSTTSFDWQPITDSGVSATIQHGERGGVFDFAVPSTIGGPILRQTQLLMPGNYVLQGRSVGINQSVEALPYWTLTCAEGRELGRVSVFNSTQDHGRFSGRFVVPAGCPIQQLLFVARPSESISGFTGQIVDVRLTPDAG</sequence>
<accession>A0A7W6ACD4</accession>